<accession>A0ABS2QFK0</accession>
<evidence type="ECO:0000259" key="2">
    <source>
        <dbReference type="PROSITE" id="PS51724"/>
    </source>
</evidence>
<dbReference type="RefSeq" id="WP_204540406.1">
    <property type="nucleotide sequence ID" value="NZ_JAFBFI010000004.1"/>
</dbReference>
<feature type="domain" description="SPOR" evidence="2">
    <location>
        <begin position="148"/>
        <end position="222"/>
    </location>
</feature>
<dbReference type="InterPro" id="IPR007730">
    <property type="entry name" value="SPOR-like_dom"/>
</dbReference>
<comment type="caution">
    <text evidence="3">The sequence shown here is derived from an EMBL/GenBank/DDBJ whole genome shotgun (WGS) entry which is preliminary data.</text>
</comment>
<protein>
    <submittedName>
        <fullName evidence="3">Stage II sporulation protein B</fullName>
    </submittedName>
</protein>
<keyword evidence="1" id="KW-1133">Transmembrane helix</keyword>
<dbReference type="EMBL" id="JAFBFI010000004">
    <property type="protein sequence ID" value="MBM7691925.1"/>
    <property type="molecule type" value="Genomic_DNA"/>
</dbReference>
<sequence>MKEEEKNKIVIKFNGGEKHIFTEADEAVLSMDETAAASESAEESFDWILPEPGSSNEKNSLSPYVIKTKKTKSTSKFKGFKGSAFIPSMWISILLAVVVGTSLGFIVLKTVTGKHSAEEQGAVPASSLSDSVSLKDQSAGASTGRSKPPPLKAFVVQGGIYSTEKSAKTVQNSLSASGIPVKITEHDDKYVLLLGVADSIEHAKSLAVFMKEKKIDSFWKEMNVSGKSKQGLTSKEASYLKDLTAVYQMLSEKTASNIMEATSSTKGDKLKSGIEKVEKHGEIQHKNLAQMEKAIKEASSLYLSSTGTESLYKTQSILLDFLVLYSNL</sequence>
<dbReference type="Pfam" id="PF05036">
    <property type="entry name" value="SPOR"/>
    <property type="match status" value="1"/>
</dbReference>
<proteinExistence type="predicted"/>
<gene>
    <name evidence="3" type="ORF">JOC77_001335</name>
</gene>
<keyword evidence="1" id="KW-0812">Transmembrane</keyword>
<dbReference type="Proteomes" id="UP000823486">
    <property type="component" value="Unassembled WGS sequence"/>
</dbReference>
<evidence type="ECO:0000256" key="1">
    <source>
        <dbReference type="SAM" id="Phobius"/>
    </source>
</evidence>
<dbReference type="PROSITE" id="PS51724">
    <property type="entry name" value="SPOR"/>
    <property type="match status" value="1"/>
</dbReference>
<dbReference type="InterPro" id="IPR036680">
    <property type="entry name" value="SPOR-like_sf"/>
</dbReference>
<dbReference type="SUPFAM" id="SSF110997">
    <property type="entry name" value="Sporulation related repeat"/>
    <property type="match status" value="1"/>
</dbReference>
<organism evidence="3 4">
    <name type="scientific">Peribacillus deserti</name>
    <dbReference type="NCBI Taxonomy" id="673318"/>
    <lineage>
        <taxon>Bacteria</taxon>
        <taxon>Bacillati</taxon>
        <taxon>Bacillota</taxon>
        <taxon>Bacilli</taxon>
        <taxon>Bacillales</taxon>
        <taxon>Bacillaceae</taxon>
        <taxon>Peribacillus</taxon>
    </lineage>
</organism>
<evidence type="ECO:0000313" key="3">
    <source>
        <dbReference type="EMBL" id="MBM7691925.1"/>
    </source>
</evidence>
<feature type="transmembrane region" description="Helical" evidence="1">
    <location>
        <begin position="84"/>
        <end position="108"/>
    </location>
</feature>
<dbReference type="Gene3D" id="3.30.70.1070">
    <property type="entry name" value="Sporulation related repeat"/>
    <property type="match status" value="1"/>
</dbReference>
<evidence type="ECO:0000313" key="4">
    <source>
        <dbReference type="Proteomes" id="UP000823486"/>
    </source>
</evidence>
<keyword evidence="1" id="KW-0472">Membrane</keyword>
<name>A0ABS2QFK0_9BACI</name>
<reference evidence="3 4" key="1">
    <citation type="submission" date="2021-01" db="EMBL/GenBank/DDBJ databases">
        <title>Genomic Encyclopedia of Type Strains, Phase IV (KMG-IV): sequencing the most valuable type-strain genomes for metagenomic binning, comparative biology and taxonomic classification.</title>
        <authorList>
            <person name="Goeker M."/>
        </authorList>
    </citation>
    <scope>NUCLEOTIDE SEQUENCE [LARGE SCALE GENOMIC DNA]</scope>
    <source>
        <strain evidence="3 4">DSM 105482</strain>
    </source>
</reference>
<keyword evidence="4" id="KW-1185">Reference proteome</keyword>